<accession>A0ABV0LZU3</accession>
<evidence type="ECO:0000256" key="1">
    <source>
        <dbReference type="ARBA" id="ARBA00023125"/>
    </source>
</evidence>
<reference evidence="3 4" key="1">
    <citation type="submission" date="2024-05" db="EMBL/GenBank/DDBJ databases">
        <title>Neorhizobium sp. Rsf11, a plant growth promoting and heavy metal resistant PAH-degrader.</title>
        <authorList>
            <person name="Golubev S.N."/>
            <person name="Muratova A.Y."/>
            <person name="Markelova M.I."/>
        </authorList>
    </citation>
    <scope>NUCLEOTIDE SEQUENCE [LARGE SCALE GENOMIC DNA]</scope>
    <source>
        <strain evidence="3 4">Rsf11</strain>
    </source>
</reference>
<dbReference type="InterPro" id="IPR013430">
    <property type="entry name" value="Toxin_antidote_HigA"/>
</dbReference>
<evidence type="ECO:0000313" key="3">
    <source>
        <dbReference type="EMBL" id="MEQ1405112.1"/>
    </source>
</evidence>
<dbReference type="Pfam" id="PF01381">
    <property type="entry name" value="HTH_3"/>
    <property type="match status" value="1"/>
</dbReference>
<name>A0ABV0LZU3_9HYPH</name>
<dbReference type="EMBL" id="JBEAAL010000005">
    <property type="protein sequence ID" value="MEQ1405112.1"/>
    <property type="molecule type" value="Genomic_DNA"/>
</dbReference>
<dbReference type="PANTHER" id="PTHR36924">
    <property type="entry name" value="ANTITOXIN HIGA-1"/>
    <property type="match status" value="1"/>
</dbReference>
<comment type="caution">
    <text evidence="3">The sequence shown here is derived from an EMBL/GenBank/DDBJ whole genome shotgun (WGS) entry which is preliminary data.</text>
</comment>
<dbReference type="SUPFAM" id="SSF47413">
    <property type="entry name" value="lambda repressor-like DNA-binding domains"/>
    <property type="match status" value="1"/>
</dbReference>
<dbReference type="InterPro" id="IPR010982">
    <property type="entry name" value="Lambda_DNA-bd_dom_sf"/>
</dbReference>
<dbReference type="InterPro" id="IPR001387">
    <property type="entry name" value="Cro/C1-type_HTH"/>
</dbReference>
<dbReference type="RefSeq" id="WP_037148097.1">
    <property type="nucleotide sequence ID" value="NZ_JBEAAL010000005.1"/>
</dbReference>
<organism evidence="3 4">
    <name type="scientific">Neorhizobium phenanthreniclasticum</name>
    <dbReference type="NCBI Taxonomy" id="3157917"/>
    <lineage>
        <taxon>Bacteria</taxon>
        <taxon>Pseudomonadati</taxon>
        <taxon>Pseudomonadota</taxon>
        <taxon>Alphaproteobacteria</taxon>
        <taxon>Hyphomicrobiales</taxon>
        <taxon>Rhizobiaceae</taxon>
        <taxon>Rhizobium/Agrobacterium group</taxon>
        <taxon>Neorhizobium</taxon>
    </lineage>
</organism>
<evidence type="ECO:0000313" key="4">
    <source>
        <dbReference type="Proteomes" id="UP001496627"/>
    </source>
</evidence>
<protein>
    <submittedName>
        <fullName evidence="3">HigA family addiction module antitoxin</fullName>
    </submittedName>
</protein>
<evidence type="ECO:0000259" key="2">
    <source>
        <dbReference type="PROSITE" id="PS50943"/>
    </source>
</evidence>
<dbReference type="PROSITE" id="PS50943">
    <property type="entry name" value="HTH_CROC1"/>
    <property type="match status" value="1"/>
</dbReference>
<proteinExistence type="predicted"/>
<dbReference type="Gene3D" id="1.10.260.40">
    <property type="entry name" value="lambda repressor-like DNA-binding domains"/>
    <property type="match status" value="1"/>
</dbReference>
<keyword evidence="1" id="KW-0238">DNA-binding</keyword>
<dbReference type="CDD" id="cd00093">
    <property type="entry name" value="HTH_XRE"/>
    <property type="match status" value="1"/>
</dbReference>
<dbReference type="PANTHER" id="PTHR36924:SF1">
    <property type="entry name" value="ANTITOXIN HIGA-1"/>
    <property type="match status" value="1"/>
</dbReference>
<sequence length="100" mass="11487">MSVSKLPPIHPGEILCDLYLRPLEMTPYALAKKLNVPRTRIERIVAQKTGITSDTALRLARFFRTSPEFWMNLQNSFDLKIEAQALKDELKRIPEYEAAA</sequence>
<dbReference type="NCBIfam" id="TIGR02607">
    <property type="entry name" value="antidote_HigA"/>
    <property type="match status" value="1"/>
</dbReference>
<feature type="domain" description="HTH cro/C1-type" evidence="2">
    <location>
        <begin position="25"/>
        <end position="70"/>
    </location>
</feature>
<gene>
    <name evidence="3" type="ORF">ABK249_09235</name>
</gene>
<dbReference type="Proteomes" id="UP001496627">
    <property type="component" value="Unassembled WGS sequence"/>
</dbReference>
<keyword evidence="4" id="KW-1185">Reference proteome</keyword>